<dbReference type="AlphaFoldDB" id="A0A1S3JPR2"/>
<dbReference type="SUPFAM" id="SSF47616">
    <property type="entry name" value="GST C-terminal domain-like"/>
    <property type="match status" value="1"/>
</dbReference>
<evidence type="ECO:0000256" key="6">
    <source>
        <dbReference type="ARBA" id="ARBA00022679"/>
    </source>
</evidence>
<dbReference type="KEGG" id="lak:106175077"/>
<comment type="catalytic activity">
    <reaction evidence="7">
        <text>RX + glutathione = an S-substituted glutathione + a halide anion + H(+)</text>
        <dbReference type="Rhea" id="RHEA:16437"/>
        <dbReference type="ChEBI" id="CHEBI:15378"/>
        <dbReference type="ChEBI" id="CHEBI:16042"/>
        <dbReference type="ChEBI" id="CHEBI:17792"/>
        <dbReference type="ChEBI" id="CHEBI:57925"/>
        <dbReference type="ChEBI" id="CHEBI:90779"/>
        <dbReference type="EC" id="2.5.1.18"/>
    </reaction>
</comment>
<evidence type="ECO:0000259" key="9">
    <source>
        <dbReference type="PROSITE" id="PS50405"/>
    </source>
</evidence>
<dbReference type="InterPro" id="IPR003081">
    <property type="entry name" value="GST_mu"/>
</dbReference>
<dbReference type="PANTHER" id="PTHR11571:SF222">
    <property type="entry name" value="GLUTATHIONE TRANSFERASE"/>
    <property type="match status" value="1"/>
</dbReference>
<evidence type="ECO:0000256" key="7">
    <source>
        <dbReference type="ARBA" id="ARBA00047960"/>
    </source>
</evidence>
<sequence length="223" mass="26119">MAPILGYWNIRGLCQPIRLLLNYVGEEYEEKVYALGPAPDFKDDSWMSEKFNLGLPLPNLPYWIDGDTKLVQSHAILKYHARKHNLCPKSEAEVVRCDMLEHHLTDVIEQHVYLCYSSFVQWGDYETKKAEFLTALPDKMKHFSEFLGDRPWFAGENLTFVDFLAYDILDIHRLFSPGCLDTFKNLTDYMERFEALPAIQKFMQSDKFMKKPVYQDIADWSGK</sequence>
<protein>
    <recommendedName>
        <fullName evidence="5">glutathione transferase</fullName>
        <ecNumber evidence="5">2.5.1.18</ecNumber>
    </recommendedName>
</protein>
<evidence type="ECO:0000313" key="11">
    <source>
        <dbReference type="RefSeq" id="XP_013412353.1"/>
    </source>
</evidence>
<dbReference type="Proteomes" id="UP000085678">
    <property type="component" value="Unplaced"/>
</dbReference>
<dbReference type="Gene3D" id="1.20.1050.10">
    <property type="match status" value="1"/>
</dbReference>
<evidence type="ECO:0000313" key="10">
    <source>
        <dbReference type="Proteomes" id="UP000085678"/>
    </source>
</evidence>
<dbReference type="STRING" id="7574.A0A1S3JPR2"/>
<dbReference type="GeneID" id="106175077"/>
<dbReference type="FunFam" id="1.20.1050.10:FF:000003">
    <property type="entry name" value="Glutathione S-transferase 2"/>
    <property type="match status" value="1"/>
</dbReference>
<dbReference type="SFLD" id="SFLDS00019">
    <property type="entry name" value="Glutathione_Transferase_(cytos"/>
    <property type="match status" value="1"/>
</dbReference>
<dbReference type="CDD" id="cd03075">
    <property type="entry name" value="GST_N_Mu"/>
    <property type="match status" value="1"/>
</dbReference>
<proteinExistence type="inferred from homology"/>
<keyword evidence="10" id="KW-1185">Reference proteome</keyword>
<dbReference type="InParanoid" id="A0A1S3JPR2"/>
<dbReference type="PRINTS" id="PR01267">
    <property type="entry name" value="GSTRNSFRASEM"/>
</dbReference>
<dbReference type="PROSITE" id="PS50405">
    <property type="entry name" value="GST_CTER"/>
    <property type="match status" value="1"/>
</dbReference>
<dbReference type="GO" id="GO:0042802">
    <property type="term" value="F:identical protein binding"/>
    <property type="evidence" value="ECO:0007669"/>
    <property type="project" value="UniProtKB-ARBA"/>
</dbReference>
<dbReference type="Pfam" id="PF14497">
    <property type="entry name" value="GST_C_3"/>
    <property type="match status" value="1"/>
</dbReference>
<dbReference type="InterPro" id="IPR004046">
    <property type="entry name" value="GST_C"/>
</dbReference>
<dbReference type="GO" id="GO:0006749">
    <property type="term" value="P:glutathione metabolic process"/>
    <property type="evidence" value="ECO:0007669"/>
    <property type="project" value="TreeGrafter"/>
</dbReference>
<dbReference type="SUPFAM" id="SSF52833">
    <property type="entry name" value="Thioredoxin-like"/>
    <property type="match status" value="1"/>
</dbReference>
<evidence type="ECO:0000256" key="5">
    <source>
        <dbReference type="ARBA" id="ARBA00012452"/>
    </source>
</evidence>
<dbReference type="SFLD" id="SFLDG00363">
    <property type="entry name" value="AMPS_(cytGST):_Alpha-__Mu-__Pi"/>
    <property type="match status" value="1"/>
</dbReference>
<dbReference type="OrthoDB" id="4951845at2759"/>
<dbReference type="SFLD" id="SFLDG01205">
    <property type="entry name" value="AMPS.1"/>
    <property type="match status" value="1"/>
</dbReference>
<comment type="function">
    <text evidence="2">Conjugation of reduced glutathione to a wide number of exogenous and endogenous hydrophobic electrophiles.</text>
</comment>
<evidence type="ECO:0000256" key="3">
    <source>
        <dbReference type="ARBA" id="ARBA00005861"/>
    </source>
</evidence>
<dbReference type="InterPro" id="IPR004045">
    <property type="entry name" value="Glutathione_S-Trfase_N"/>
</dbReference>
<dbReference type="GO" id="GO:0004364">
    <property type="term" value="F:glutathione transferase activity"/>
    <property type="evidence" value="ECO:0007669"/>
    <property type="project" value="UniProtKB-EC"/>
</dbReference>
<dbReference type="InterPro" id="IPR036282">
    <property type="entry name" value="Glutathione-S-Trfase_C_sf"/>
</dbReference>
<reference evidence="11" key="1">
    <citation type="submission" date="2025-08" db="UniProtKB">
        <authorList>
            <consortium name="RefSeq"/>
        </authorList>
    </citation>
    <scope>IDENTIFICATION</scope>
    <source>
        <tissue evidence="11">Gonads</tissue>
    </source>
</reference>
<organism evidence="10 11">
    <name type="scientific">Lingula anatina</name>
    <name type="common">Brachiopod</name>
    <name type="synonym">Lingula unguis</name>
    <dbReference type="NCBI Taxonomy" id="7574"/>
    <lineage>
        <taxon>Eukaryota</taxon>
        <taxon>Metazoa</taxon>
        <taxon>Spiralia</taxon>
        <taxon>Lophotrochozoa</taxon>
        <taxon>Brachiopoda</taxon>
        <taxon>Linguliformea</taxon>
        <taxon>Lingulata</taxon>
        <taxon>Lingulida</taxon>
        <taxon>Linguloidea</taxon>
        <taxon>Lingulidae</taxon>
        <taxon>Lingula</taxon>
    </lineage>
</organism>
<comment type="subunit">
    <text evidence="4">Homodimer.</text>
</comment>
<dbReference type="InterPro" id="IPR036249">
    <property type="entry name" value="Thioredoxin-like_sf"/>
</dbReference>
<dbReference type="InterPro" id="IPR010987">
    <property type="entry name" value="Glutathione-S-Trfase_C-like"/>
</dbReference>
<evidence type="ECO:0000256" key="1">
    <source>
        <dbReference type="ARBA" id="ARBA00002446"/>
    </source>
</evidence>
<evidence type="ECO:0000259" key="8">
    <source>
        <dbReference type="PROSITE" id="PS50404"/>
    </source>
</evidence>
<feature type="domain" description="GST C-terminal" evidence="9">
    <location>
        <begin position="90"/>
        <end position="213"/>
    </location>
</feature>
<evidence type="ECO:0000256" key="4">
    <source>
        <dbReference type="ARBA" id="ARBA00011738"/>
    </source>
</evidence>
<dbReference type="Pfam" id="PF02798">
    <property type="entry name" value="GST_N"/>
    <property type="match status" value="1"/>
</dbReference>
<comment type="function">
    <text evidence="1">GST isoenzymes appear to play a central role in the parasite detoxification system. Other functions are also suspected including a role in increasing the solubility of haematin in the parasite gut.</text>
</comment>
<dbReference type="EC" id="2.5.1.18" evidence="5"/>
<gene>
    <name evidence="11" type="primary">LOC106175077</name>
</gene>
<dbReference type="PROSITE" id="PS50404">
    <property type="entry name" value="GST_NTER"/>
    <property type="match status" value="1"/>
</dbReference>
<dbReference type="InterPro" id="IPR050213">
    <property type="entry name" value="GST_superfamily"/>
</dbReference>
<accession>A0A1S3JPR2</accession>
<dbReference type="PANTHER" id="PTHR11571">
    <property type="entry name" value="GLUTATHIONE S-TRANSFERASE"/>
    <property type="match status" value="1"/>
</dbReference>
<keyword evidence="6" id="KW-0808">Transferase</keyword>
<name>A0A1S3JPR2_LINAN</name>
<dbReference type="InterPro" id="IPR040079">
    <property type="entry name" value="Glutathione_S-Trfase"/>
</dbReference>
<feature type="domain" description="GST N-terminal" evidence="8">
    <location>
        <begin position="1"/>
        <end position="88"/>
    </location>
</feature>
<dbReference type="RefSeq" id="XP_013412353.1">
    <property type="nucleotide sequence ID" value="XM_013556899.2"/>
</dbReference>
<dbReference type="Gene3D" id="3.40.30.10">
    <property type="entry name" value="Glutaredoxin"/>
    <property type="match status" value="1"/>
</dbReference>
<comment type="similarity">
    <text evidence="3">Belongs to the GST superfamily. Mu family.</text>
</comment>
<evidence type="ECO:0000256" key="2">
    <source>
        <dbReference type="ARBA" id="ARBA00003701"/>
    </source>
</evidence>